<evidence type="ECO:0000259" key="3">
    <source>
        <dbReference type="Pfam" id="PF00501"/>
    </source>
</evidence>
<dbReference type="PANTHER" id="PTHR43201:SF5">
    <property type="entry name" value="MEDIUM-CHAIN ACYL-COA LIGASE ACSF2, MITOCHONDRIAL"/>
    <property type="match status" value="1"/>
</dbReference>
<name>A0AAE3L1P1_9GAMM</name>
<dbReference type="RefSeq" id="WP_259057165.1">
    <property type="nucleotide sequence ID" value="NZ_JANUCT010000021.1"/>
</dbReference>
<dbReference type="InterPro" id="IPR000873">
    <property type="entry name" value="AMP-dep_synth/lig_dom"/>
</dbReference>
<keyword evidence="2 4" id="KW-0436">Ligase</keyword>
<evidence type="ECO:0000256" key="2">
    <source>
        <dbReference type="ARBA" id="ARBA00022598"/>
    </source>
</evidence>
<feature type="domain" description="AMP-dependent synthetase/ligase" evidence="3">
    <location>
        <begin position="116"/>
        <end position="313"/>
    </location>
</feature>
<reference evidence="4" key="1">
    <citation type="submission" date="2022-08" db="EMBL/GenBank/DDBJ databases">
        <title>Genomic Encyclopedia of Type Strains, Phase III (KMG-III): the genomes of soil and plant-associated and newly described type strains.</title>
        <authorList>
            <person name="Whitman W."/>
        </authorList>
    </citation>
    <scope>NUCLEOTIDE SEQUENCE</scope>
    <source>
        <strain evidence="4">HMT 1</strain>
    </source>
</reference>
<dbReference type="Pfam" id="PF00501">
    <property type="entry name" value="AMP-binding"/>
    <property type="match status" value="1"/>
</dbReference>
<evidence type="ECO:0000313" key="4">
    <source>
        <dbReference type="EMBL" id="MCS3904359.1"/>
    </source>
</evidence>
<proteinExistence type="inferred from homology"/>
<evidence type="ECO:0000256" key="1">
    <source>
        <dbReference type="ARBA" id="ARBA00006432"/>
    </source>
</evidence>
<dbReference type="SUPFAM" id="SSF56801">
    <property type="entry name" value="Acetyl-CoA synthetase-like"/>
    <property type="match status" value="1"/>
</dbReference>
<comment type="similarity">
    <text evidence="1">Belongs to the ATP-dependent AMP-binding enzyme family.</text>
</comment>
<dbReference type="Gene3D" id="3.40.50.12780">
    <property type="entry name" value="N-terminal domain of ligase-like"/>
    <property type="match status" value="2"/>
</dbReference>
<dbReference type="PANTHER" id="PTHR43201">
    <property type="entry name" value="ACYL-COA SYNTHETASE"/>
    <property type="match status" value="1"/>
</dbReference>
<dbReference type="Proteomes" id="UP001204445">
    <property type="component" value="Unassembled WGS sequence"/>
</dbReference>
<dbReference type="InterPro" id="IPR042099">
    <property type="entry name" value="ANL_N_sf"/>
</dbReference>
<accession>A0AAE3L1P1</accession>
<dbReference type="EMBL" id="JANUCT010000021">
    <property type="protein sequence ID" value="MCS3904359.1"/>
    <property type="molecule type" value="Genomic_DNA"/>
</dbReference>
<organism evidence="4 5">
    <name type="scientific">Methylohalomonas lacus</name>
    <dbReference type="NCBI Taxonomy" id="398773"/>
    <lineage>
        <taxon>Bacteria</taxon>
        <taxon>Pseudomonadati</taxon>
        <taxon>Pseudomonadota</taxon>
        <taxon>Gammaproteobacteria</taxon>
        <taxon>Methylohalomonadales</taxon>
        <taxon>Methylohalomonadaceae</taxon>
        <taxon>Methylohalomonas</taxon>
    </lineage>
</organism>
<keyword evidence="5" id="KW-1185">Reference proteome</keyword>
<dbReference type="GO" id="GO:0006631">
    <property type="term" value="P:fatty acid metabolic process"/>
    <property type="evidence" value="ECO:0007669"/>
    <property type="project" value="TreeGrafter"/>
</dbReference>
<protein>
    <submittedName>
        <fullName evidence="4">Acyl-coenzyme A synthetase/AMP-(Fatty) acid ligase</fullName>
    </submittedName>
</protein>
<sequence length="366" mass="40012">MIGSALPWYEHWAADAPADWAVVTPSSCINYADLLEHIVRQEQSLSVRGYRRGDRLLHADRPGTVDWIVTLLAGLGLGLQVVLPDEDWPEERIPLHTGSLFVPDTATAGHTPAGIWLFTSGTTAVPKPRLRTLAHLRADIARVHDRLPATIRCNRPASLCLLPLSHGFGLLNSLLSVHAFGGTAVIEEIGQPQRIAAALHRYPVQVLYSWPAHLHKLSDPELWQQAAAPLLWCVSSSLRLTAETARAFAAASGCPVRQQYGTTETGPLCVDGGEPPADEPHCMGTPLNGVEVRVLDADGRSRADGQAGELAVRLAPHQLPDHELTADGFWPTGDHGCLDRHGRVHVLGRYRAFTDERRDDTSHFQR</sequence>
<evidence type="ECO:0000313" key="5">
    <source>
        <dbReference type="Proteomes" id="UP001204445"/>
    </source>
</evidence>
<comment type="caution">
    <text evidence="4">The sequence shown here is derived from an EMBL/GenBank/DDBJ whole genome shotgun (WGS) entry which is preliminary data.</text>
</comment>
<gene>
    <name evidence="4" type="ORF">J2T55_002395</name>
</gene>
<dbReference type="GO" id="GO:0031956">
    <property type="term" value="F:medium-chain fatty acid-CoA ligase activity"/>
    <property type="evidence" value="ECO:0007669"/>
    <property type="project" value="TreeGrafter"/>
</dbReference>
<dbReference type="AlphaFoldDB" id="A0AAE3L1P1"/>